<dbReference type="InterPro" id="IPR002355">
    <property type="entry name" value="Cu_oxidase_Cu_BS"/>
</dbReference>
<dbReference type="PANTHER" id="PTHR11709">
    <property type="entry name" value="MULTI-COPPER OXIDASE"/>
    <property type="match status" value="1"/>
</dbReference>
<evidence type="ECO:0000256" key="3">
    <source>
        <dbReference type="ARBA" id="ARBA00023002"/>
    </source>
</evidence>
<dbReference type="InterPro" id="IPR045087">
    <property type="entry name" value="Cu-oxidase_fam"/>
</dbReference>
<dbReference type="NCBIfam" id="TIGR03390">
    <property type="entry name" value="ascorbOXfungal"/>
    <property type="match status" value="1"/>
</dbReference>
<evidence type="ECO:0000256" key="1">
    <source>
        <dbReference type="ARBA" id="ARBA00010609"/>
    </source>
</evidence>
<keyword evidence="4" id="KW-0186">Copper</keyword>
<feature type="compositionally biased region" description="Low complexity" evidence="5">
    <location>
        <begin position="643"/>
        <end position="655"/>
    </location>
</feature>
<evidence type="ECO:0000259" key="7">
    <source>
        <dbReference type="Pfam" id="PF00394"/>
    </source>
</evidence>
<evidence type="ECO:0000256" key="5">
    <source>
        <dbReference type="SAM" id="MobiDB-lite"/>
    </source>
</evidence>
<dbReference type="InterPro" id="IPR001117">
    <property type="entry name" value="Cu-oxidase_2nd"/>
</dbReference>
<evidence type="ECO:0000313" key="11">
    <source>
        <dbReference type="Proteomes" id="UP001281003"/>
    </source>
</evidence>
<dbReference type="GO" id="GO:0016491">
    <property type="term" value="F:oxidoreductase activity"/>
    <property type="evidence" value="ECO:0007669"/>
    <property type="project" value="UniProtKB-KW"/>
</dbReference>
<evidence type="ECO:0000256" key="6">
    <source>
        <dbReference type="SAM" id="SignalP"/>
    </source>
</evidence>
<sequence length="779" mass="86260">MFPRGTLSLIFIASHFLGSVLALTAVHDYSFIPDHHLRVSIRKVNFGCETRESLVINGTSPGPAIRLLPGARTWIRVYNDLQDQNLTMHWHGVTQRMAPFADGTPQASQWPIPPGHFFDYEVRTESRDAGTYFYHSHVGMQATTCSGPLIVDDCGSCPFDYDDERILYFQDYHRASDQKMVEDVEHVPYKWPGETDGIIVNGRSVPRKQKPTDDAIAERGVFGGGHASSPEGHPSPGAKQIKNEKGCTLPVIDVEPGKTYRFRIVGATGLSLLSMAVEDHTGFTIIQADGLQYIHPVDTADLQLGPGQRFDVLFKTKTTDELAKDGNRTTYYLQYETRSRPKQLRGYVVIRYDYDVPVPGEPNVAPVALPTDPNDWLEYTFEPRRTDVVAPTAAEVTRRITLEVNQVQDNVTGRDIWHISGLTWTEDSYKTPLLVDIYQRGSEALPNYTKAKENKGWDPETGSFPIKIGEVIELVIQNTGTKSRNTGFVEAHPFHAHSQHVFDIGAGPGVYDADANNKKIEKLGYKPTLRDTTMLYRYEDKVSPGKAAGWRAWRLKATAPGVWMIHCHILAHMGMGMQAIFVVGDASDIMNIAPEDVAGYLEYGGSVYGNSTFAPSPNEFFSDATDECGAYYTSSGDDEKQWSSTTNSTSSYNESTSEDSKSTSSYGSSSQDEAETDDDSTTVCPNSTSSRNPRSLASAESEQDTEKNDSSAAKDNSVTASSPTADEDAEQNISPESEEVLEYNDVQVPSAPIAIPKPVYRHRHQRGRPDHSGYHSHRG</sequence>
<feature type="compositionally biased region" description="Polar residues" evidence="5">
    <location>
        <begin position="681"/>
        <end position="700"/>
    </location>
</feature>
<dbReference type="InterPro" id="IPR011707">
    <property type="entry name" value="Cu-oxidase-like_N"/>
</dbReference>
<gene>
    <name evidence="10" type="ORF">B0T20DRAFT_123407</name>
</gene>
<keyword evidence="3" id="KW-0560">Oxidoreductase</keyword>
<dbReference type="Pfam" id="PF07731">
    <property type="entry name" value="Cu-oxidase_2"/>
    <property type="match status" value="1"/>
</dbReference>
<evidence type="ECO:0000259" key="9">
    <source>
        <dbReference type="Pfam" id="PF07732"/>
    </source>
</evidence>
<dbReference type="InterPro" id="IPR017762">
    <property type="entry name" value="Multicopper_oxidase_fun"/>
</dbReference>
<evidence type="ECO:0000256" key="2">
    <source>
        <dbReference type="ARBA" id="ARBA00022723"/>
    </source>
</evidence>
<keyword evidence="6" id="KW-0732">Signal</keyword>
<dbReference type="SUPFAM" id="SSF49503">
    <property type="entry name" value="Cupredoxins"/>
    <property type="match status" value="3"/>
</dbReference>
<dbReference type="Pfam" id="PF00394">
    <property type="entry name" value="Cu-oxidase"/>
    <property type="match status" value="1"/>
</dbReference>
<dbReference type="PROSITE" id="PS00080">
    <property type="entry name" value="MULTICOPPER_OXIDASE2"/>
    <property type="match status" value="1"/>
</dbReference>
<dbReference type="GO" id="GO:0005507">
    <property type="term" value="F:copper ion binding"/>
    <property type="evidence" value="ECO:0007669"/>
    <property type="project" value="InterPro"/>
</dbReference>
<comment type="similarity">
    <text evidence="1">Belongs to the multicopper oxidase family.</text>
</comment>
<feature type="signal peptide" evidence="6">
    <location>
        <begin position="1"/>
        <end position="22"/>
    </location>
</feature>
<dbReference type="Pfam" id="PF07732">
    <property type="entry name" value="Cu-oxidase_3"/>
    <property type="match status" value="1"/>
</dbReference>
<feature type="compositionally biased region" description="Acidic residues" evidence="5">
    <location>
        <begin position="725"/>
        <end position="742"/>
    </location>
</feature>
<feature type="chain" id="PRO_5042195952" evidence="6">
    <location>
        <begin position="23"/>
        <end position="779"/>
    </location>
</feature>
<reference evidence="10" key="2">
    <citation type="submission" date="2023-07" db="EMBL/GenBank/DDBJ databases">
        <authorList>
            <consortium name="Lawrence Berkeley National Laboratory"/>
            <person name="Haridas S."/>
            <person name="Hensen N."/>
            <person name="Bonometti L."/>
            <person name="Westerberg I."/>
            <person name="Brannstrom I.O."/>
            <person name="Guillou S."/>
            <person name="Cros-Aarteil S."/>
            <person name="Calhoun S."/>
            <person name="Kuo A."/>
            <person name="Mondo S."/>
            <person name="Pangilinan J."/>
            <person name="Riley R."/>
            <person name="LaButti K."/>
            <person name="Andreopoulos B."/>
            <person name="Lipzen A."/>
            <person name="Chen C."/>
            <person name="Yanf M."/>
            <person name="Daum C."/>
            <person name="Ng V."/>
            <person name="Clum A."/>
            <person name="Steindorff A."/>
            <person name="Ohm R."/>
            <person name="Martin F."/>
            <person name="Silar P."/>
            <person name="Natvig D."/>
            <person name="Lalanne C."/>
            <person name="Gautier V."/>
            <person name="Ament-velasquez S.L."/>
            <person name="Kruys A."/>
            <person name="Hutchinson M.I."/>
            <person name="Powell A.J."/>
            <person name="Barry K."/>
            <person name="Miller A.N."/>
            <person name="Grigoriev I.V."/>
            <person name="Debuchy R."/>
            <person name="Gladieux P."/>
            <person name="Thoren M.H."/>
            <person name="Johannesson H."/>
        </authorList>
    </citation>
    <scope>NUCLEOTIDE SEQUENCE</scope>
    <source>
        <strain evidence="10">FGSC 1904</strain>
    </source>
</reference>
<dbReference type="AlphaFoldDB" id="A0AAE0UEZ8"/>
<evidence type="ECO:0000256" key="4">
    <source>
        <dbReference type="ARBA" id="ARBA00023008"/>
    </source>
</evidence>
<dbReference type="InterPro" id="IPR008972">
    <property type="entry name" value="Cupredoxin"/>
</dbReference>
<feature type="region of interest" description="Disordered" evidence="5">
    <location>
        <begin position="632"/>
        <end position="779"/>
    </location>
</feature>
<evidence type="ECO:0000313" key="10">
    <source>
        <dbReference type="EMBL" id="KAK3401811.1"/>
    </source>
</evidence>
<organism evidence="10 11">
    <name type="scientific">Sordaria brevicollis</name>
    <dbReference type="NCBI Taxonomy" id="83679"/>
    <lineage>
        <taxon>Eukaryota</taxon>
        <taxon>Fungi</taxon>
        <taxon>Dikarya</taxon>
        <taxon>Ascomycota</taxon>
        <taxon>Pezizomycotina</taxon>
        <taxon>Sordariomycetes</taxon>
        <taxon>Sordariomycetidae</taxon>
        <taxon>Sordariales</taxon>
        <taxon>Sordariaceae</taxon>
        <taxon>Sordaria</taxon>
    </lineage>
</organism>
<accession>A0AAE0UEZ8</accession>
<dbReference type="PANTHER" id="PTHR11709:SF394">
    <property type="entry name" value="FI03373P-RELATED"/>
    <property type="match status" value="1"/>
</dbReference>
<evidence type="ECO:0000259" key="8">
    <source>
        <dbReference type="Pfam" id="PF07731"/>
    </source>
</evidence>
<dbReference type="InterPro" id="IPR011706">
    <property type="entry name" value="Cu-oxidase_C"/>
</dbReference>
<feature type="region of interest" description="Disordered" evidence="5">
    <location>
        <begin position="218"/>
        <end position="242"/>
    </location>
</feature>
<dbReference type="Gene3D" id="2.60.40.420">
    <property type="entry name" value="Cupredoxins - blue copper proteins"/>
    <property type="match status" value="3"/>
</dbReference>
<dbReference type="EMBL" id="JAUTDP010000002">
    <property type="protein sequence ID" value="KAK3401811.1"/>
    <property type="molecule type" value="Genomic_DNA"/>
</dbReference>
<dbReference type="InterPro" id="IPR033138">
    <property type="entry name" value="Cu_oxidase_CS"/>
</dbReference>
<feature type="domain" description="Plastocyanin-like" evidence="8">
    <location>
        <begin position="447"/>
        <end position="585"/>
    </location>
</feature>
<comment type="caution">
    <text evidence="10">The sequence shown here is derived from an EMBL/GenBank/DDBJ whole genome shotgun (WGS) entry which is preliminary data.</text>
</comment>
<reference evidence="10" key="1">
    <citation type="journal article" date="2023" name="Mol. Phylogenet. Evol.">
        <title>Genome-scale phylogeny and comparative genomics of the fungal order Sordariales.</title>
        <authorList>
            <person name="Hensen N."/>
            <person name="Bonometti L."/>
            <person name="Westerberg I."/>
            <person name="Brannstrom I.O."/>
            <person name="Guillou S."/>
            <person name="Cros-Aarteil S."/>
            <person name="Calhoun S."/>
            <person name="Haridas S."/>
            <person name="Kuo A."/>
            <person name="Mondo S."/>
            <person name="Pangilinan J."/>
            <person name="Riley R."/>
            <person name="LaButti K."/>
            <person name="Andreopoulos B."/>
            <person name="Lipzen A."/>
            <person name="Chen C."/>
            <person name="Yan M."/>
            <person name="Daum C."/>
            <person name="Ng V."/>
            <person name="Clum A."/>
            <person name="Steindorff A."/>
            <person name="Ohm R.A."/>
            <person name="Martin F."/>
            <person name="Silar P."/>
            <person name="Natvig D.O."/>
            <person name="Lalanne C."/>
            <person name="Gautier V."/>
            <person name="Ament-Velasquez S.L."/>
            <person name="Kruys A."/>
            <person name="Hutchinson M.I."/>
            <person name="Powell A.J."/>
            <person name="Barry K."/>
            <person name="Miller A.N."/>
            <person name="Grigoriev I.V."/>
            <person name="Debuchy R."/>
            <person name="Gladieux P."/>
            <person name="Hiltunen Thoren M."/>
            <person name="Johannesson H."/>
        </authorList>
    </citation>
    <scope>NUCLEOTIDE SEQUENCE</scope>
    <source>
        <strain evidence="10">FGSC 1904</strain>
    </source>
</reference>
<keyword evidence="11" id="KW-1185">Reference proteome</keyword>
<dbReference type="Proteomes" id="UP001281003">
    <property type="component" value="Unassembled WGS sequence"/>
</dbReference>
<proteinExistence type="inferred from homology"/>
<name>A0AAE0UEZ8_SORBR</name>
<dbReference type="PROSITE" id="PS00079">
    <property type="entry name" value="MULTICOPPER_OXIDASE1"/>
    <property type="match status" value="1"/>
</dbReference>
<feature type="domain" description="Plastocyanin-like" evidence="7">
    <location>
        <begin position="165"/>
        <end position="319"/>
    </location>
</feature>
<feature type="compositionally biased region" description="Polar residues" evidence="5">
    <location>
        <begin position="710"/>
        <end position="724"/>
    </location>
</feature>
<keyword evidence="2" id="KW-0479">Metal-binding</keyword>
<protein>
    <submittedName>
        <fullName evidence="10">Multicopper oxidase-domain-containing protein</fullName>
    </submittedName>
</protein>
<feature type="domain" description="Plastocyanin-like" evidence="9">
    <location>
        <begin position="42"/>
        <end position="153"/>
    </location>
</feature>